<name>A0A2I0V9R9_9ASPA</name>
<evidence type="ECO:0000313" key="1">
    <source>
        <dbReference type="EMBL" id="PKU60149.1"/>
    </source>
</evidence>
<dbReference type="AlphaFoldDB" id="A0A2I0V9R9"/>
<reference evidence="1 2" key="2">
    <citation type="journal article" date="2017" name="Nature">
        <title>The Apostasia genome and the evolution of orchids.</title>
        <authorList>
            <person name="Zhang G.Q."/>
            <person name="Liu K.W."/>
            <person name="Li Z."/>
            <person name="Lohaus R."/>
            <person name="Hsiao Y.Y."/>
            <person name="Niu S.C."/>
            <person name="Wang J.Y."/>
            <person name="Lin Y.C."/>
            <person name="Xu Q."/>
            <person name="Chen L.J."/>
            <person name="Yoshida K."/>
            <person name="Fujiwara S."/>
            <person name="Wang Z.W."/>
            <person name="Zhang Y.Q."/>
            <person name="Mitsuda N."/>
            <person name="Wang M."/>
            <person name="Liu G.H."/>
            <person name="Pecoraro L."/>
            <person name="Huang H.X."/>
            <person name="Xiao X.J."/>
            <person name="Lin M."/>
            <person name="Wu X.Y."/>
            <person name="Wu W.L."/>
            <person name="Chen Y.Y."/>
            <person name="Chang S.B."/>
            <person name="Sakamoto S."/>
            <person name="Ohme-Takagi M."/>
            <person name="Yagi M."/>
            <person name="Zeng S.J."/>
            <person name="Shen C.Y."/>
            <person name="Yeh C.M."/>
            <person name="Luo Y.B."/>
            <person name="Tsai W.C."/>
            <person name="Van de Peer Y."/>
            <person name="Liu Z.J."/>
        </authorList>
    </citation>
    <scope>NUCLEOTIDE SEQUENCE [LARGE SCALE GENOMIC DNA]</scope>
    <source>
        <tissue evidence="1">The whole plant</tissue>
    </source>
</reference>
<evidence type="ECO:0000313" key="2">
    <source>
        <dbReference type="Proteomes" id="UP000233837"/>
    </source>
</evidence>
<accession>A0A2I0V9R9</accession>
<reference evidence="1 2" key="1">
    <citation type="journal article" date="2016" name="Sci. Rep.">
        <title>The Dendrobium catenatum Lindl. genome sequence provides insights into polysaccharide synthase, floral development and adaptive evolution.</title>
        <authorList>
            <person name="Zhang G.Q."/>
            <person name="Xu Q."/>
            <person name="Bian C."/>
            <person name="Tsai W.C."/>
            <person name="Yeh C.M."/>
            <person name="Liu K.W."/>
            <person name="Yoshida K."/>
            <person name="Zhang L.S."/>
            <person name="Chang S.B."/>
            <person name="Chen F."/>
            <person name="Shi Y."/>
            <person name="Su Y.Y."/>
            <person name="Zhang Y.Q."/>
            <person name="Chen L.J."/>
            <person name="Yin Y."/>
            <person name="Lin M."/>
            <person name="Huang H."/>
            <person name="Deng H."/>
            <person name="Wang Z.W."/>
            <person name="Zhu S.L."/>
            <person name="Zhao X."/>
            <person name="Deng C."/>
            <person name="Niu S.C."/>
            <person name="Huang J."/>
            <person name="Wang M."/>
            <person name="Liu G.H."/>
            <person name="Yang H.J."/>
            <person name="Xiao X.J."/>
            <person name="Hsiao Y.Y."/>
            <person name="Wu W.L."/>
            <person name="Chen Y.Y."/>
            <person name="Mitsuda N."/>
            <person name="Ohme-Takagi M."/>
            <person name="Luo Y.B."/>
            <person name="Van de Peer Y."/>
            <person name="Liu Z.J."/>
        </authorList>
    </citation>
    <scope>NUCLEOTIDE SEQUENCE [LARGE SCALE GENOMIC DNA]</scope>
    <source>
        <tissue evidence="1">The whole plant</tissue>
    </source>
</reference>
<keyword evidence="2" id="KW-1185">Reference proteome</keyword>
<organism evidence="1 2">
    <name type="scientific">Dendrobium catenatum</name>
    <dbReference type="NCBI Taxonomy" id="906689"/>
    <lineage>
        <taxon>Eukaryota</taxon>
        <taxon>Viridiplantae</taxon>
        <taxon>Streptophyta</taxon>
        <taxon>Embryophyta</taxon>
        <taxon>Tracheophyta</taxon>
        <taxon>Spermatophyta</taxon>
        <taxon>Magnoliopsida</taxon>
        <taxon>Liliopsida</taxon>
        <taxon>Asparagales</taxon>
        <taxon>Orchidaceae</taxon>
        <taxon>Epidendroideae</taxon>
        <taxon>Malaxideae</taxon>
        <taxon>Dendrobiinae</taxon>
        <taxon>Dendrobium</taxon>
    </lineage>
</organism>
<sequence>MFSCLCTASVRMDNSCIEPFSSKKSSATVIKIAHFAASFLESVSKGRQVEEAMAK</sequence>
<gene>
    <name evidence="1" type="ORF">MA16_Dca029102</name>
</gene>
<proteinExistence type="predicted"/>
<protein>
    <submittedName>
        <fullName evidence="1">Uncharacterized protein</fullName>
    </submittedName>
</protein>
<dbReference type="EMBL" id="KZ505244">
    <property type="protein sequence ID" value="PKU60149.1"/>
    <property type="molecule type" value="Genomic_DNA"/>
</dbReference>
<dbReference type="Proteomes" id="UP000233837">
    <property type="component" value="Unassembled WGS sequence"/>
</dbReference>